<dbReference type="Proteomes" id="UP000704712">
    <property type="component" value="Unassembled WGS sequence"/>
</dbReference>
<protein>
    <recommendedName>
        <fullName evidence="3">Ubiquitin-like protease family profile domain-containing protein</fullName>
    </recommendedName>
</protein>
<dbReference type="SUPFAM" id="SSF54001">
    <property type="entry name" value="Cysteine proteinases"/>
    <property type="match status" value="1"/>
</dbReference>
<evidence type="ECO:0000313" key="2">
    <source>
        <dbReference type="Proteomes" id="UP000704712"/>
    </source>
</evidence>
<sequence>MLQEWAEDEYIEEYNKVGSRPLTDEHKEILSLAGAVSSFALDLVSGELQYAIGDVEYEIDRGDHYTTLRSLRTRTKHTLNTKTNNNKSILPPLPSFSTRWLRRHPANNIKAGPVSSGSFELHEVQASKPIAPVRREAKYIQAKSLTQIIVAAMSRQPTPMFHAALRWLKDFDTALQDGTLESFTGIVERSSNDSERTVGTASITTEVKLLEKKAPVSKINVSGAAVERVEQTAYKVSKRVKNKKLLKKANKKIDRAQRKFALRLLAELCGTNPSRSGVTDTQINQLLSGGYCYGEVAQPLSNYNPPTCDVAFNPTIRLMSDEEKLTLEEVVKVLPQDLVTCALSMLASQRGALGENLWRVEVKQHIEAVEHTLEWIAAVAWPSSEDHTLPEIFRDLLPEQKNTILNQVKALNLCLSVVGSEAIDGFRLLSFRRCQWLSTTSILTAMHALAIKYGDTGVVSPSFAGMEEPDRKRKVANAYNAFSGTKTEVIGVLNIGGVHWVAYHIDVRAQTCRLFDPQQGTASYNELEAAVKEVVEPLLSLNSELTYYKFTSCLQEDNDNCGMWCLVILALTLGRTPWNKVLYELVPYLRLRYLGMCTSYIEEQRGGR</sequence>
<dbReference type="EMBL" id="JAACNO010002552">
    <property type="protein sequence ID" value="KAF4132377.1"/>
    <property type="molecule type" value="Genomic_DNA"/>
</dbReference>
<dbReference type="InterPro" id="IPR038765">
    <property type="entry name" value="Papain-like_cys_pep_sf"/>
</dbReference>
<reference evidence="1" key="1">
    <citation type="submission" date="2020-03" db="EMBL/GenBank/DDBJ databases">
        <title>Hybrid Assembly of Korean Phytophthora infestans isolates.</title>
        <authorList>
            <person name="Prokchorchik M."/>
            <person name="Lee Y."/>
            <person name="Seo J."/>
            <person name="Cho J.-H."/>
            <person name="Park Y.-E."/>
            <person name="Jang D.-C."/>
            <person name="Im J.-S."/>
            <person name="Choi J.-G."/>
            <person name="Park H.-J."/>
            <person name="Lee G.-B."/>
            <person name="Lee Y.-G."/>
            <person name="Hong S.-Y."/>
            <person name="Cho K."/>
            <person name="Sohn K.H."/>
        </authorList>
    </citation>
    <scope>NUCLEOTIDE SEQUENCE</scope>
    <source>
        <strain evidence="1">KR_2_A2</strain>
    </source>
</reference>
<gene>
    <name evidence="1" type="ORF">GN958_ATG18494</name>
</gene>
<comment type="caution">
    <text evidence="1">The sequence shown here is derived from an EMBL/GenBank/DDBJ whole genome shotgun (WGS) entry which is preliminary data.</text>
</comment>
<proteinExistence type="predicted"/>
<evidence type="ECO:0000313" key="1">
    <source>
        <dbReference type="EMBL" id="KAF4132377.1"/>
    </source>
</evidence>
<dbReference type="Gene3D" id="3.40.395.10">
    <property type="entry name" value="Adenoviral Proteinase, Chain A"/>
    <property type="match status" value="1"/>
</dbReference>
<accession>A0A8S9TZB4</accession>
<evidence type="ECO:0008006" key="3">
    <source>
        <dbReference type="Google" id="ProtNLM"/>
    </source>
</evidence>
<name>A0A8S9TZB4_PHYIN</name>
<organism evidence="1 2">
    <name type="scientific">Phytophthora infestans</name>
    <name type="common">Potato late blight agent</name>
    <name type="synonym">Botrytis infestans</name>
    <dbReference type="NCBI Taxonomy" id="4787"/>
    <lineage>
        <taxon>Eukaryota</taxon>
        <taxon>Sar</taxon>
        <taxon>Stramenopiles</taxon>
        <taxon>Oomycota</taxon>
        <taxon>Peronosporomycetes</taxon>
        <taxon>Peronosporales</taxon>
        <taxon>Peronosporaceae</taxon>
        <taxon>Phytophthora</taxon>
    </lineage>
</organism>
<dbReference type="AlphaFoldDB" id="A0A8S9TZB4"/>